<comment type="similarity">
    <text evidence="1">Belongs to the UPF0065 (bug) family.</text>
</comment>
<evidence type="ECO:0000256" key="1">
    <source>
        <dbReference type="ARBA" id="ARBA00006987"/>
    </source>
</evidence>
<keyword evidence="2" id="KW-0732">Signal</keyword>
<dbReference type="PIRSF" id="PIRSF017082">
    <property type="entry name" value="YflP"/>
    <property type="match status" value="1"/>
</dbReference>
<dbReference type="SUPFAM" id="SSF53850">
    <property type="entry name" value="Periplasmic binding protein-like II"/>
    <property type="match status" value="1"/>
</dbReference>
<dbReference type="EMBL" id="JAGIZA010000001">
    <property type="protein sequence ID" value="MBP0491335.1"/>
    <property type="molecule type" value="Genomic_DNA"/>
</dbReference>
<reference evidence="3" key="1">
    <citation type="submission" date="2021-03" db="EMBL/GenBank/DDBJ databases">
        <authorList>
            <person name="So Y."/>
        </authorList>
    </citation>
    <scope>NUCLEOTIDE SEQUENCE</scope>
    <source>
        <strain evidence="3">SG15</strain>
    </source>
</reference>
<proteinExistence type="inferred from homology"/>
<name>A0A940S3U8_9PROT</name>
<dbReference type="Gene3D" id="3.40.190.150">
    <property type="entry name" value="Bordetella uptake gene, domain 1"/>
    <property type="match status" value="1"/>
</dbReference>
<dbReference type="PANTHER" id="PTHR42928:SF5">
    <property type="entry name" value="BLR1237 PROTEIN"/>
    <property type="match status" value="1"/>
</dbReference>
<dbReference type="PANTHER" id="PTHR42928">
    <property type="entry name" value="TRICARBOXYLATE-BINDING PROTEIN"/>
    <property type="match status" value="1"/>
</dbReference>
<feature type="chain" id="PRO_5036795018" evidence="2">
    <location>
        <begin position="32"/>
        <end position="336"/>
    </location>
</feature>
<accession>A0A940S3U8</accession>
<dbReference type="RefSeq" id="WP_209369804.1">
    <property type="nucleotide sequence ID" value="NZ_JAGIZA010000001.1"/>
</dbReference>
<gene>
    <name evidence="3" type="ORF">J5Y10_00935</name>
</gene>
<dbReference type="Pfam" id="PF03401">
    <property type="entry name" value="TctC"/>
    <property type="match status" value="1"/>
</dbReference>
<keyword evidence="4" id="KW-1185">Reference proteome</keyword>
<dbReference type="Proteomes" id="UP000677537">
    <property type="component" value="Unassembled WGS sequence"/>
</dbReference>
<feature type="signal peptide" evidence="2">
    <location>
        <begin position="1"/>
        <end position="31"/>
    </location>
</feature>
<dbReference type="InterPro" id="IPR005064">
    <property type="entry name" value="BUG"/>
</dbReference>
<dbReference type="CDD" id="cd13578">
    <property type="entry name" value="PBP2_Bug27"/>
    <property type="match status" value="1"/>
</dbReference>
<dbReference type="Gene3D" id="3.40.190.10">
    <property type="entry name" value="Periplasmic binding protein-like II"/>
    <property type="match status" value="1"/>
</dbReference>
<organism evidence="3 4">
    <name type="scientific">Roseomonas indoligenes</name>
    <dbReference type="NCBI Taxonomy" id="2820811"/>
    <lineage>
        <taxon>Bacteria</taxon>
        <taxon>Pseudomonadati</taxon>
        <taxon>Pseudomonadota</taxon>
        <taxon>Alphaproteobacteria</taxon>
        <taxon>Acetobacterales</taxon>
        <taxon>Roseomonadaceae</taxon>
        <taxon>Roseomonas</taxon>
    </lineage>
</organism>
<evidence type="ECO:0000313" key="3">
    <source>
        <dbReference type="EMBL" id="MBP0491335.1"/>
    </source>
</evidence>
<dbReference type="InterPro" id="IPR042100">
    <property type="entry name" value="Bug_dom1"/>
</dbReference>
<evidence type="ECO:0000313" key="4">
    <source>
        <dbReference type="Proteomes" id="UP000677537"/>
    </source>
</evidence>
<comment type="caution">
    <text evidence="3">The sequence shown here is derived from an EMBL/GenBank/DDBJ whole genome shotgun (WGS) entry which is preliminary data.</text>
</comment>
<protein>
    <submittedName>
        <fullName evidence="3">Tripartite tricarboxylate transporter substrate binding protein</fullName>
    </submittedName>
</protein>
<dbReference type="AlphaFoldDB" id="A0A940S3U8"/>
<evidence type="ECO:0000256" key="2">
    <source>
        <dbReference type="SAM" id="SignalP"/>
    </source>
</evidence>
<sequence length="336" mass="34412">MDLACPPTRLARRRLLLASAGAATLSLPAFAQPGTGRQPITVVVPFTPGAPPDIVARVVSEGLQKRLGQPVVVDNRPGASGNIGAGLVARAAPDGHTLMVHTTTLVMNAGLYASLPYDPLASFAPVAMLTEVDYALVLHPSGGADLAEFVARAKARPEALNYASPGIGTPHHLLMELFQRQAGLRLLHVPYRGTAGAVTGVTAGEVQAMFMPVSGAAELTRGSVLRAVAVTAPARLALLPDSPTLAEGGVEGVTVRDWFGLLAPARVAPTVLAGLNEAANAVLASPEAAQALASQGYNVAGGTAEAFGRRMAADMERWGSLVREAGITAEGPAPAR</sequence>